<dbReference type="AlphaFoldDB" id="A0A1V4ATL2"/>
<dbReference type="SUPFAM" id="SSF52540">
    <property type="entry name" value="P-loop containing nucleoside triphosphate hydrolases"/>
    <property type="match status" value="1"/>
</dbReference>
<sequence>MQFEETTPADERFDQLLTAMAQLNTPCLLVIDNANEVDDLEKNYIHLRRCQNFHVMLTTRITEFSQAACYKIEGLPEAEALQLFRKHYPGHKESEDALFKHIRTAVGGNTLVIELLAKSLHSFNRLKTNYSLASLLADLQNKGLLALRQSQVVITDYQSKGSMRKERPEDIIAAMYDLSQLQPGETALLSVFAVLPAENIGFETMETLLSHKEGLDQKLLALAQKGWIEHNETSPSFKCSPVVQEITKKKNPQLIEDCRTLIDTLVEKLDYEPGIGHVLNATYEEAAVFARYAESVVRSFSVAEDSVAILCERIGSYYGTTGNLDKALGFFEEETDLFKELYEAYPTNVSFKNGLALSYLWLGLAYEKAENKKKAKECYVLSKELLTPLVKSFPAYVEFKKNLDWVENKISEQE</sequence>
<dbReference type="InterPro" id="IPR027417">
    <property type="entry name" value="P-loop_NTPase"/>
</dbReference>
<gene>
    <name evidence="1" type="ORF">AYP45_09225</name>
</gene>
<proteinExistence type="predicted"/>
<dbReference type="EMBL" id="AYTS01000084">
    <property type="protein sequence ID" value="OOP56381.1"/>
    <property type="molecule type" value="Genomic_DNA"/>
</dbReference>
<dbReference type="Proteomes" id="UP000189681">
    <property type="component" value="Unassembled WGS sequence"/>
</dbReference>
<name>A0A1V4ATL2_9BACT</name>
<evidence type="ECO:0000313" key="1">
    <source>
        <dbReference type="EMBL" id="OOP56381.1"/>
    </source>
</evidence>
<organism evidence="1 2">
    <name type="scientific">Candidatus Brocadia carolinensis</name>
    <dbReference type="NCBI Taxonomy" id="1004156"/>
    <lineage>
        <taxon>Bacteria</taxon>
        <taxon>Pseudomonadati</taxon>
        <taxon>Planctomycetota</taxon>
        <taxon>Candidatus Brocadiia</taxon>
        <taxon>Candidatus Brocadiales</taxon>
        <taxon>Candidatus Brocadiaceae</taxon>
        <taxon>Candidatus Brocadia</taxon>
    </lineage>
</organism>
<dbReference type="SUPFAM" id="SSF48452">
    <property type="entry name" value="TPR-like"/>
    <property type="match status" value="1"/>
</dbReference>
<accession>A0A1V4ATL2</accession>
<evidence type="ECO:0000313" key="2">
    <source>
        <dbReference type="Proteomes" id="UP000189681"/>
    </source>
</evidence>
<comment type="caution">
    <text evidence="1">The sequence shown here is derived from an EMBL/GenBank/DDBJ whole genome shotgun (WGS) entry which is preliminary data.</text>
</comment>
<evidence type="ECO:0008006" key="3">
    <source>
        <dbReference type="Google" id="ProtNLM"/>
    </source>
</evidence>
<protein>
    <recommendedName>
        <fullName evidence="3">NB-ARC domain-containing protein</fullName>
    </recommendedName>
</protein>
<dbReference type="Gene3D" id="1.25.40.10">
    <property type="entry name" value="Tetratricopeptide repeat domain"/>
    <property type="match status" value="1"/>
</dbReference>
<dbReference type="InterPro" id="IPR011990">
    <property type="entry name" value="TPR-like_helical_dom_sf"/>
</dbReference>
<reference evidence="1 2" key="1">
    <citation type="journal article" date="2017" name="Water Res.">
        <title>Discovery and metagenomic analysis of an anammox bacterial enrichment related to Candidatus "Brocadia caroliniensis" in a full-scale glycerol-fed nitritation-denitritation separate centrate treatment process.</title>
        <authorList>
            <person name="Park H."/>
            <person name="Brotto A.C."/>
            <person name="van Loosdrecht M.C."/>
            <person name="Chandran K."/>
        </authorList>
    </citation>
    <scope>NUCLEOTIDE SEQUENCE [LARGE SCALE GENOMIC DNA]</scope>
    <source>
        <strain evidence="1">26THWARD</strain>
    </source>
</reference>